<evidence type="ECO:0000256" key="7">
    <source>
        <dbReference type="SAM" id="Phobius"/>
    </source>
</evidence>
<sequence length="690" mass="77797">MDPFSQRDNQQFKEFTLHDYFHVIRKRYLVVLAVMVLGFSFTLVFTLRQKPVYRASGSLEVRASQSYYQTDSIRLLAFSLNTYAKVITSDELIREALENTTSKMTVAEVISGLRVNQEPGTFIINLTLQGHDQSSLATVLNSLMDALVRRTKTEHRRKITDAIANLRDQMGDIEANLRTSEKELKEFEALRGIAGEKRRYEEIQNKILELSKQLYQTTLDREQTALTIQSMKNRLRSVIGTSGEINTQSGGGPGIAESVVRLIEGLARERGSLLRIYKPNHPKVLELDRRIDKLRRGEGEEAQGPTADYRQKMDELSFALAGLEIREKTLKSLIESERGKLSEAPDEDLVYIQLKRKLETAQKVYDSLVGRYSEINVVQSTLKAMAVIVERAVDPRRPEYSRMSVSLFLALISSFIMGIALTFLIEHLDNTIKNHEEAESILGYQVMGLVPEIAPASARNLSTSDSPASFMDLKLVTMHDPMHIAAEAFNSLRINMKFALTDRPQKTIIITSPIREAGKTLVASNLAISYARSGLKTLLVDVDLRKPMIHYVFNTDNIRGLTNFFMDELTVDEVVVNSGIRNLDLITSGLLPDNPVELLDSRIFDQIIHALSTKYDHVIFDCPPLLGFPDSLLIASKMDVVLYLVSLRNTKVQQARAGLKLLHNAEAAVVGLLCNRVKEDELGGYYYRYS</sequence>
<dbReference type="PANTHER" id="PTHR32309:SF31">
    <property type="entry name" value="CAPSULAR EXOPOLYSACCHARIDE FAMILY"/>
    <property type="match status" value="1"/>
</dbReference>
<evidence type="ECO:0000256" key="3">
    <source>
        <dbReference type="ARBA" id="ARBA00022777"/>
    </source>
</evidence>
<evidence type="ECO:0000259" key="8">
    <source>
        <dbReference type="Pfam" id="PF13614"/>
    </source>
</evidence>
<dbReference type="CDD" id="cd05387">
    <property type="entry name" value="BY-kinase"/>
    <property type="match status" value="1"/>
</dbReference>
<dbReference type="GO" id="GO:0005524">
    <property type="term" value="F:ATP binding"/>
    <property type="evidence" value="ECO:0007669"/>
    <property type="project" value="UniProtKB-KW"/>
</dbReference>
<dbReference type="EMBL" id="PGXC01000005">
    <property type="protein sequence ID" value="PKK90616.1"/>
    <property type="molecule type" value="Genomic_DNA"/>
</dbReference>
<keyword evidence="3" id="KW-0418">Kinase</keyword>
<dbReference type="Proteomes" id="UP000233256">
    <property type="component" value="Unassembled WGS sequence"/>
</dbReference>
<keyword evidence="1" id="KW-0808">Transferase</keyword>
<dbReference type="AlphaFoldDB" id="A0A2N1PQJ7"/>
<comment type="caution">
    <text evidence="9">The sequence shown here is derived from an EMBL/GenBank/DDBJ whole genome shotgun (WGS) entry which is preliminary data.</text>
</comment>
<protein>
    <recommendedName>
        <fullName evidence="8">AAA domain-containing protein</fullName>
    </recommendedName>
</protein>
<feature type="transmembrane region" description="Helical" evidence="7">
    <location>
        <begin position="405"/>
        <end position="425"/>
    </location>
</feature>
<keyword evidence="4" id="KW-0067">ATP-binding</keyword>
<evidence type="ECO:0000313" key="10">
    <source>
        <dbReference type="Proteomes" id="UP000233256"/>
    </source>
</evidence>
<keyword evidence="6" id="KW-0175">Coiled coil</keyword>
<dbReference type="PANTHER" id="PTHR32309">
    <property type="entry name" value="TYROSINE-PROTEIN KINASE"/>
    <property type="match status" value="1"/>
</dbReference>
<evidence type="ECO:0000256" key="6">
    <source>
        <dbReference type="SAM" id="Coils"/>
    </source>
</evidence>
<keyword evidence="7" id="KW-0812">Transmembrane</keyword>
<feature type="transmembrane region" description="Helical" evidence="7">
    <location>
        <begin position="28"/>
        <end position="47"/>
    </location>
</feature>
<evidence type="ECO:0000256" key="4">
    <source>
        <dbReference type="ARBA" id="ARBA00022840"/>
    </source>
</evidence>
<keyword evidence="7" id="KW-1133">Transmembrane helix</keyword>
<proteinExistence type="predicted"/>
<organism evidence="9 10">
    <name type="scientific">Candidatus Wallbacteria bacterium HGW-Wallbacteria-1</name>
    <dbReference type="NCBI Taxonomy" id="2013854"/>
    <lineage>
        <taxon>Bacteria</taxon>
        <taxon>Candidatus Walliibacteriota</taxon>
    </lineage>
</organism>
<reference evidence="9 10" key="1">
    <citation type="journal article" date="2017" name="ISME J.">
        <title>Potential for microbial H2 and metal transformations associated with novel bacteria and archaea in deep terrestrial subsurface sediments.</title>
        <authorList>
            <person name="Hernsdorf A.W."/>
            <person name="Amano Y."/>
            <person name="Miyakawa K."/>
            <person name="Ise K."/>
            <person name="Suzuki Y."/>
            <person name="Anantharaman K."/>
            <person name="Probst A."/>
            <person name="Burstein D."/>
            <person name="Thomas B.C."/>
            <person name="Banfield J.F."/>
        </authorList>
    </citation>
    <scope>NUCLEOTIDE SEQUENCE [LARGE SCALE GENOMIC DNA]</scope>
    <source>
        <strain evidence="9">HGW-Wallbacteria-1</strain>
    </source>
</reference>
<evidence type="ECO:0000256" key="2">
    <source>
        <dbReference type="ARBA" id="ARBA00022741"/>
    </source>
</evidence>
<dbReference type="GO" id="GO:0004713">
    <property type="term" value="F:protein tyrosine kinase activity"/>
    <property type="evidence" value="ECO:0007669"/>
    <property type="project" value="UniProtKB-KW"/>
</dbReference>
<feature type="domain" description="AAA" evidence="8">
    <location>
        <begin position="517"/>
        <end position="630"/>
    </location>
</feature>
<dbReference type="SUPFAM" id="SSF52540">
    <property type="entry name" value="P-loop containing nucleoside triphosphate hydrolases"/>
    <property type="match status" value="1"/>
</dbReference>
<keyword evidence="7" id="KW-0472">Membrane</keyword>
<evidence type="ECO:0000313" key="9">
    <source>
        <dbReference type="EMBL" id="PKK90616.1"/>
    </source>
</evidence>
<keyword evidence="5" id="KW-0829">Tyrosine-protein kinase</keyword>
<evidence type="ECO:0000256" key="1">
    <source>
        <dbReference type="ARBA" id="ARBA00022679"/>
    </source>
</evidence>
<dbReference type="InterPro" id="IPR050445">
    <property type="entry name" value="Bact_polysacc_biosynth/exp"/>
</dbReference>
<keyword evidence="2" id="KW-0547">Nucleotide-binding</keyword>
<dbReference type="InterPro" id="IPR025669">
    <property type="entry name" value="AAA_dom"/>
</dbReference>
<feature type="coiled-coil region" evidence="6">
    <location>
        <begin position="156"/>
        <end position="213"/>
    </location>
</feature>
<accession>A0A2N1PQJ7</accession>
<dbReference type="NCBIfam" id="TIGR01007">
    <property type="entry name" value="eps_fam"/>
    <property type="match status" value="1"/>
</dbReference>
<name>A0A2N1PQJ7_9BACT</name>
<evidence type="ECO:0000256" key="5">
    <source>
        <dbReference type="ARBA" id="ARBA00023137"/>
    </source>
</evidence>
<dbReference type="Pfam" id="PF13614">
    <property type="entry name" value="AAA_31"/>
    <property type="match status" value="1"/>
</dbReference>
<dbReference type="Gene3D" id="3.40.50.300">
    <property type="entry name" value="P-loop containing nucleotide triphosphate hydrolases"/>
    <property type="match status" value="1"/>
</dbReference>
<dbReference type="InterPro" id="IPR005702">
    <property type="entry name" value="Wzc-like_C"/>
</dbReference>
<dbReference type="InterPro" id="IPR027417">
    <property type="entry name" value="P-loop_NTPase"/>
</dbReference>
<gene>
    <name evidence="9" type="ORF">CVV64_09675</name>
</gene>